<dbReference type="CDD" id="cd04301">
    <property type="entry name" value="NAT_SF"/>
    <property type="match status" value="1"/>
</dbReference>
<dbReference type="Gene3D" id="3.40.630.30">
    <property type="match status" value="1"/>
</dbReference>
<feature type="domain" description="N-acetyltransferase" evidence="1">
    <location>
        <begin position="6"/>
        <end position="141"/>
    </location>
</feature>
<dbReference type="Proteomes" id="UP000579647">
    <property type="component" value="Unassembled WGS sequence"/>
</dbReference>
<keyword evidence="2" id="KW-0689">Ribosomal protein</keyword>
<organism evidence="2 3">
    <name type="scientific">Nocardiopsis metallicus</name>
    <dbReference type="NCBI Taxonomy" id="179819"/>
    <lineage>
        <taxon>Bacteria</taxon>
        <taxon>Bacillati</taxon>
        <taxon>Actinomycetota</taxon>
        <taxon>Actinomycetes</taxon>
        <taxon>Streptosporangiales</taxon>
        <taxon>Nocardiopsidaceae</taxon>
        <taxon>Nocardiopsis</taxon>
    </lineage>
</organism>
<gene>
    <name evidence="2" type="ORF">HNR07_001077</name>
</gene>
<evidence type="ECO:0000313" key="2">
    <source>
        <dbReference type="EMBL" id="MBB5489940.1"/>
    </source>
</evidence>
<proteinExistence type="predicted"/>
<dbReference type="InterPro" id="IPR000182">
    <property type="entry name" value="GNAT_dom"/>
</dbReference>
<dbReference type="GO" id="GO:0005840">
    <property type="term" value="C:ribosome"/>
    <property type="evidence" value="ECO:0007669"/>
    <property type="project" value="UniProtKB-KW"/>
</dbReference>
<dbReference type="Pfam" id="PF13508">
    <property type="entry name" value="Acetyltransf_7"/>
    <property type="match status" value="1"/>
</dbReference>
<dbReference type="GO" id="GO:0016747">
    <property type="term" value="F:acyltransferase activity, transferring groups other than amino-acyl groups"/>
    <property type="evidence" value="ECO:0007669"/>
    <property type="project" value="InterPro"/>
</dbReference>
<comment type="caution">
    <text evidence="2">The sequence shown here is derived from an EMBL/GenBank/DDBJ whole genome shotgun (WGS) entry which is preliminary data.</text>
</comment>
<dbReference type="InterPro" id="IPR053144">
    <property type="entry name" value="Acetyltransferase_Butenolide"/>
</dbReference>
<dbReference type="SUPFAM" id="SSF55729">
    <property type="entry name" value="Acyl-CoA N-acyltransferases (Nat)"/>
    <property type="match status" value="1"/>
</dbReference>
<dbReference type="InterPro" id="IPR016181">
    <property type="entry name" value="Acyl_CoA_acyltransferase"/>
</dbReference>
<keyword evidence="3" id="KW-1185">Reference proteome</keyword>
<evidence type="ECO:0000259" key="1">
    <source>
        <dbReference type="PROSITE" id="PS51186"/>
    </source>
</evidence>
<reference evidence="2 3" key="1">
    <citation type="submission" date="2020-08" db="EMBL/GenBank/DDBJ databases">
        <title>Sequencing the genomes of 1000 actinobacteria strains.</title>
        <authorList>
            <person name="Klenk H.-P."/>
        </authorList>
    </citation>
    <scope>NUCLEOTIDE SEQUENCE [LARGE SCALE GENOMIC DNA]</scope>
    <source>
        <strain evidence="2 3">DSM 44598</strain>
    </source>
</reference>
<dbReference type="PROSITE" id="PS51186">
    <property type="entry name" value="GNAT"/>
    <property type="match status" value="1"/>
</dbReference>
<sequence>MSEFRVTVCAADELEREEVLALYRSVGWSAYTESPEVLLRALAGSHRLVSARREGELVGLARSISDGATIVYLQDVLVHPDEQRRGVGRQLLDELFAGYAGVRQRVLVTDEEDRQRAFYESLGFVEVHDHAPPLRSFVRFA</sequence>
<keyword evidence="2" id="KW-0687">Ribonucleoprotein</keyword>
<evidence type="ECO:0000313" key="3">
    <source>
        <dbReference type="Proteomes" id="UP000579647"/>
    </source>
</evidence>
<dbReference type="AlphaFoldDB" id="A0A840VZK4"/>
<dbReference type="EMBL" id="JACHDO010000001">
    <property type="protein sequence ID" value="MBB5489940.1"/>
    <property type="molecule type" value="Genomic_DNA"/>
</dbReference>
<name>A0A840VZK4_9ACTN</name>
<dbReference type="PANTHER" id="PTHR43233:SF1">
    <property type="entry name" value="FAMILY N-ACETYLTRANSFERASE, PUTATIVE (AFU_ORTHOLOGUE AFUA_6G03350)-RELATED"/>
    <property type="match status" value="1"/>
</dbReference>
<protein>
    <submittedName>
        <fullName evidence="2">Ribosomal protein S18 acetylase RimI-like enzyme</fullName>
    </submittedName>
</protein>
<accession>A0A840VZK4</accession>
<dbReference type="PANTHER" id="PTHR43233">
    <property type="entry name" value="FAMILY N-ACETYLTRANSFERASE, PUTATIVE (AFU_ORTHOLOGUE AFUA_6G03350)-RELATED"/>
    <property type="match status" value="1"/>
</dbReference>